<comment type="caution">
    <text evidence="5">The sequence shown here is derived from an EMBL/GenBank/DDBJ whole genome shotgun (WGS) entry which is preliminary data.</text>
</comment>
<comment type="caution">
    <text evidence="4">Lacks conserved residue(s) required for the propagation of feature annotation.</text>
</comment>
<evidence type="ECO:0000256" key="1">
    <source>
        <dbReference type="ARBA" id="ARBA00001968"/>
    </source>
</evidence>
<evidence type="ECO:0000256" key="3">
    <source>
        <dbReference type="ARBA" id="ARBA00023080"/>
    </source>
</evidence>
<evidence type="ECO:0000256" key="2">
    <source>
        <dbReference type="ARBA" id="ARBA00022801"/>
    </source>
</evidence>
<evidence type="ECO:0000313" key="5">
    <source>
        <dbReference type="EMBL" id="PZX58986.1"/>
    </source>
</evidence>
<dbReference type="InterPro" id="IPR003697">
    <property type="entry name" value="Maf-like"/>
</dbReference>
<comment type="similarity">
    <text evidence="4">Belongs to the Maf family.</text>
</comment>
<gene>
    <name evidence="5" type="ORF">LX76_00491</name>
</gene>
<comment type="subcellular location">
    <subcellularLocation>
        <location evidence="4">Cytoplasm</location>
    </subcellularLocation>
</comment>
<dbReference type="Pfam" id="PF02545">
    <property type="entry name" value="Maf"/>
    <property type="match status" value="1"/>
</dbReference>
<comment type="catalytic activity">
    <reaction evidence="4">
        <text>a 2'-deoxyribonucleoside 5'-triphosphate + H2O = a 2'-deoxyribonucleoside 5'-phosphate + diphosphate + H(+)</text>
        <dbReference type="Rhea" id="RHEA:44644"/>
        <dbReference type="ChEBI" id="CHEBI:15377"/>
        <dbReference type="ChEBI" id="CHEBI:15378"/>
        <dbReference type="ChEBI" id="CHEBI:33019"/>
        <dbReference type="ChEBI" id="CHEBI:61560"/>
        <dbReference type="ChEBI" id="CHEBI:65317"/>
        <dbReference type="EC" id="3.6.1.9"/>
    </reaction>
</comment>
<reference evidence="5 6" key="1">
    <citation type="submission" date="2018-06" db="EMBL/GenBank/DDBJ databases">
        <title>Genomic Encyclopedia of Archaeal and Bacterial Type Strains, Phase II (KMG-II): from individual species to whole genera.</title>
        <authorList>
            <person name="Goeker M."/>
        </authorList>
    </citation>
    <scope>NUCLEOTIDE SEQUENCE [LARGE SCALE GENOMIC DNA]</scope>
    <source>
        <strain evidence="5 6">DSM 18774</strain>
    </source>
</reference>
<feature type="active site" description="Proton acceptor" evidence="4">
    <location>
        <position position="117"/>
    </location>
</feature>
<dbReference type="AlphaFoldDB" id="A0A2W7RIZ4"/>
<dbReference type="CDD" id="cd00555">
    <property type="entry name" value="Maf"/>
    <property type="match status" value="1"/>
</dbReference>
<dbReference type="SUPFAM" id="SSF52972">
    <property type="entry name" value="ITPase-like"/>
    <property type="match status" value="1"/>
</dbReference>
<dbReference type="GO" id="GO:0005737">
    <property type="term" value="C:cytoplasm"/>
    <property type="evidence" value="ECO:0007669"/>
    <property type="project" value="UniProtKB-SubCell"/>
</dbReference>
<dbReference type="EMBL" id="QKZS01000001">
    <property type="protein sequence ID" value="PZX58986.1"/>
    <property type="molecule type" value="Genomic_DNA"/>
</dbReference>
<dbReference type="PIRSF" id="PIRSF006305">
    <property type="entry name" value="Maf"/>
    <property type="match status" value="1"/>
</dbReference>
<organism evidence="5 6">
    <name type="scientific">Cereibacter changlensis</name>
    <dbReference type="NCBI Taxonomy" id="402884"/>
    <lineage>
        <taxon>Bacteria</taxon>
        <taxon>Pseudomonadati</taxon>
        <taxon>Pseudomonadota</taxon>
        <taxon>Alphaproteobacteria</taxon>
        <taxon>Rhodobacterales</taxon>
        <taxon>Paracoccaceae</taxon>
        <taxon>Cereibacter</taxon>
    </lineage>
</organism>
<dbReference type="PANTHER" id="PTHR43213:SF5">
    <property type="entry name" value="BIFUNCTIONAL DTTP_UTP PYROPHOSPHATASE_METHYLTRANSFERASE PROTEIN-RELATED"/>
    <property type="match status" value="1"/>
</dbReference>
<dbReference type="EC" id="3.6.1.9" evidence="4"/>
<dbReference type="GO" id="GO:0047429">
    <property type="term" value="F:nucleoside triphosphate diphosphatase activity"/>
    <property type="evidence" value="ECO:0007669"/>
    <property type="project" value="UniProtKB-EC"/>
</dbReference>
<dbReference type="NCBIfam" id="TIGR00172">
    <property type="entry name" value="maf"/>
    <property type="match status" value="1"/>
</dbReference>
<comment type="catalytic activity">
    <reaction evidence="4">
        <text>a ribonucleoside 5'-triphosphate + H2O = a ribonucleoside 5'-phosphate + diphosphate + H(+)</text>
        <dbReference type="Rhea" id="RHEA:23996"/>
        <dbReference type="ChEBI" id="CHEBI:15377"/>
        <dbReference type="ChEBI" id="CHEBI:15378"/>
        <dbReference type="ChEBI" id="CHEBI:33019"/>
        <dbReference type="ChEBI" id="CHEBI:58043"/>
        <dbReference type="ChEBI" id="CHEBI:61557"/>
        <dbReference type="EC" id="3.6.1.9"/>
    </reaction>
</comment>
<dbReference type="Gene3D" id="3.90.950.10">
    <property type="match status" value="1"/>
</dbReference>
<protein>
    <recommendedName>
        <fullName evidence="4">Nucleoside triphosphate pyrophosphatase</fullName>
        <ecNumber evidence="4">3.6.1.9</ecNumber>
    </recommendedName>
    <alternativeName>
        <fullName evidence="4">Nucleotide pyrophosphatase</fullName>
        <shortName evidence="4">Nucleotide PPase</shortName>
    </alternativeName>
</protein>
<name>A0A2W7RIZ4_9RHOB</name>
<sequence length="240" mass="26808">MHPWTTGAGWPITSVPTRLFVAGSQFRGIRRQEQTRIVHSLAHMQIILASASETRLALLSAAGLQVTALPARIDEESMRAALEAEEASPLDIADALAEAKARKLAERHREALVIGCDQVLAFQRQVWGKPETPEAARRQLRALRGQTHRLLSAVVLYEAARPVWRHVGEVRLTMRDFSDDWLEGYLARNWDSVKSSVGGYKLEEEGVRLFTDVEGDYFTVLGLPLLPLLTYLGQRGFIPT</sequence>
<proteinExistence type="inferred from homology"/>
<keyword evidence="2 4" id="KW-0378">Hydrolase</keyword>
<comment type="function">
    <text evidence="4">Nucleoside triphosphate pyrophosphatase. May have a dual role in cell division arrest and in preventing the incorporation of modified nucleotides into cellular nucleic acids.</text>
</comment>
<dbReference type="InterPro" id="IPR029001">
    <property type="entry name" value="ITPase-like_fam"/>
</dbReference>
<keyword evidence="3 4" id="KW-0546">Nucleotide metabolism</keyword>
<evidence type="ECO:0000313" key="6">
    <source>
        <dbReference type="Proteomes" id="UP000249538"/>
    </source>
</evidence>
<evidence type="ECO:0000256" key="4">
    <source>
        <dbReference type="HAMAP-Rule" id="MF_00528"/>
    </source>
</evidence>
<dbReference type="PANTHER" id="PTHR43213">
    <property type="entry name" value="BIFUNCTIONAL DTTP/UTP PYROPHOSPHATASE/METHYLTRANSFERASE PROTEIN-RELATED"/>
    <property type="match status" value="1"/>
</dbReference>
<dbReference type="HAMAP" id="MF_00528">
    <property type="entry name" value="Maf"/>
    <property type="match status" value="1"/>
</dbReference>
<dbReference type="GO" id="GO:0009117">
    <property type="term" value="P:nucleotide metabolic process"/>
    <property type="evidence" value="ECO:0007669"/>
    <property type="project" value="UniProtKB-KW"/>
</dbReference>
<comment type="cofactor">
    <cofactor evidence="1 4">
        <name>a divalent metal cation</name>
        <dbReference type="ChEBI" id="CHEBI:60240"/>
    </cofactor>
</comment>
<dbReference type="Proteomes" id="UP000249538">
    <property type="component" value="Unassembled WGS sequence"/>
</dbReference>
<accession>A0A2W7RIZ4</accession>
<keyword evidence="4" id="KW-0963">Cytoplasm</keyword>